<feature type="region of interest" description="Disordered" evidence="2">
    <location>
        <begin position="501"/>
        <end position="523"/>
    </location>
</feature>
<dbReference type="AlphaFoldDB" id="R8BH99"/>
<dbReference type="GO" id="GO:0005634">
    <property type="term" value="C:nucleus"/>
    <property type="evidence" value="ECO:0007669"/>
    <property type="project" value="TreeGrafter"/>
</dbReference>
<proteinExistence type="predicted"/>
<dbReference type="RefSeq" id="XP_007916543.1">
    <property type="nucleotide sequence ID" value="XM_007918352.1"/>
</dbReference>
<feature type="coiled-coil region" evidence="1">
    <location>
        <begin position="257"/>
        <end position="298"/>
    </location>
</feature>
<dbReference type="PANTHER" id="PTHR39597:SF1">
    <property type="entry name" value="UBA DOMAIN-CONTAINING PROTEIN RUP1"/>
    <property type="match status" value="1"/>
</dbReference>
<dbReference type="GO" id="GO:0005829">
    <property type="term" value="C:cytosol"/>
    <property type="evidence" value="ECO:0007669"/>
    <property type="project" value="TreeGrafter"/>
</dbReference>
<feature type="compositionally biased region" description="Basic and acidic residues" evidence="2">
    <location>
        <begin position="603"/>
        <end position="613"/>
    </location>
</feature>
<dbReference type="EMBL" id="KB933203">
    <property type="protein sequence ID" value="EON98617.1"/>
    <property type="molecule type" value="Genomic_DNA"/>
</dbReference>
<sequence>MAFLDFTDRSYGTADVLADLKIVSGGWGGGDYEPTFLRVLKETNGDDKTRPLWTYLKVVSLQDAPDPETESLDEYGMLELKVPDDQTESVTSLYNLWDLLYWIDPGTSDAEDEEPAKMAYVTEAPEVLTMRINGAVSSIDIPETFYLDRYMESNKWKAATIQTKICRVHRALAKAKEVENRITKWISPQDGKEWDRTMLINKVIERDEKEIRRVKALALWRKHEECNASDDPFPYLPHLPAQLDDLVELNEQEETVLKHYEAHIDIHKQKLADIERKLNRLKAEKTACLELLQRLNEKLTVPTGDVHWNPVHDYSLRGVAASPDVVYICRRAEPDLIDMEGGNAAPIDQWWKLAYVADDADPIKVEKTQIETVLRVALTESEDKKPILVYASKKALAEEPSRISQPLQLFVRFDNRLFKQEVIEESPLERKRGANASPQSPFKRQHRDRANSVDSMASNRASVGDLSDEDRNVVFDQDPFQEGDGSLGTEMQPLIDMTDLSAQSAPVESSEPPKSEVYGHARLPTPPYTTFDSEVDSPTLSRQSLRLANVSLDEQSTITGTESQAREPEMQERNTSNFLARSDKRSVDNRASIMDMDMEIPSEFEHHRTEGKP</sequence>
<feature type="region of interest" description="Disordered" evidence="2">
    <location>
        <begin position="552"/>
        <end position="613"/>
    </location>
</feature>
<feature type="compositionally biased region" description="Polar residues" evidence="2">
    <location>
        <begin position="452"/>
        <end position="461"/>
    </location>
</feature>
<dbReference type="KEGG" id="tmn:UCRPA7_5808"/>
<evidence type="ECO:0000256" key="1">
    <source>
        <dbReference type="SAM" id="Coils"/>
    </source>
</evidence>
<keyword evidence="1" id="KW-0175">Coiled coil</keyword>
<feature type="compositionally biased region" description="Polar residues" evidence="2">
    <location>
        <begin position="552"/>
        <end position="563"/>
    </location>
</feature>
<organism evidence="3 4">
    <name type="scientific">Phaeoacremonium minimum (strain UCR-PA7)</name>
    <name type="common">Esca disease fungus</name>
    <name type="synonym">Togninia minima</name>
    <dbReference type="NCBI Taxonomy" id="1286976"/>
    <lineage>
        <taxon>Eukaryota</taxon>
        <taxon>Fungi</taxon>
        <taxon>Dikarya</taxon>
        <taxon>Ascomycota</taxon>
        <taxon>Pezizomycotina</taxon>
        <taxon>Sordariomycetes</taxon>
        <taxon>Sordariomycetidae</taxon>
        <taxon>Togniniales</taxon>
        <taxon>Togniniaceae</taxon>
        <taxon>Phaeoacremonium</taxon>
    </lineage>
</organism>
<name>R8BH99_PHAM7</name>
<evidence type="ECO:0000313" key="4">
    <source>
        <dbReference type="Proteomes" id="UP000014074"/>
    </source>
</evidence>
<accession>R8BH99</accession>
<dbReference type="Proteomes" id="UP000014074">
    <property type="component" value="Unassembled WGS sequence"/>
</dbReference>
<dbReference type="GO" id="GO:0016579">
    <property type="term" value="P:protein deubiquitination"/>
    <property type="evidence" value="ECO:0007669"/>
    <property type="project" value="TreeGrafter"/>
</dbReference>
<feature type="region of interest" description="Disordered" evidence="2">
    <location>
        <begin position="429"/>
        <end position="489"/>
    </location>
</feature>
<dbReference type="HOGENOM" id="CLU_005620_1_1_1"/>
<protein>
    <submittedName>
        <fullName evidence="3">Putative ubiquitin interaction motif protein</fullName>
    </submittedName>
</protein>
<dbReference type="PANTHER" id="PTHR39597">
    <property type="entry name" value="UBA DOMAIN-CONTAINING PROTEIN RUP1"/>
    <property type="match status" value="1"/>
</dbReference>
<evidence type="ECO:0000313" key="3">
    <source>
        <dbReference type="EMBL" id="EON98617.1"/>
    </source>
</evidence>
<dbReference type="InterPro" id="IPR055335">
    <property type="entry name" value="Ucp6/RUP1"/>
</dbReference>
<dbReference type="GeneID" id="19326400"/>
<gene>
    <name evidence="3" type="ORF">UCRPA7_5808</name>
</gene>
<evidence type="ECO:0000256" key="2">
    <source>
        <dbReference type="SAM" id="MobiDB-lite"/>
    </source>
</evidence>
<dbReference type="eggNOG" id="ENOG502S0Z0">
    <property type="taxonomic scope" value="Eukaryota"/>
</dbReference>
<keyword evidence="4" id="KW-1185">Reference proteome</keyword>
<reference evidence="4" key="1">
    <citation type="journal article" date="2013" name="Genome Announc.">
        <title>Draft genome sequence of the ascomycete Phaeoacremonium aleophilum strain UCR-PA7, a causal agent of the esca disease complex in grapevines.</title>
        <authorList>
            <person name="Blanco-Ulate B."/>
            <person name="Rolshausen P."/>
            <person name="Cantu D."/>
        </authorList>
    </citation>
    <scope>NUCLEOTIDE SEQUENCE [LARGE SCALE GENOMIC DNA]</scope>
    <source>
        <strain evidence="4">UCR-PA7</strain>
    </source>
</reference>
<dbReference type="OrthoDB" id="4489171at2759"/>